<dbReference type="GO" id="GO:0005886">
    <property type="term" value="C:plasma membrane"/>
    <property type="evidence" value="ECO:0007669"/>
    <property type="project" value="UniProtKB-SubCell"/>
</dbReference>
<evidence type="ECO:0000259" key="10">
    <source>
        <dbReference type="Pfam" id="PF04535"/>
    </source>
</evidence>
<dbReference type="PANTHER" id="PTHR36488">
    <property type="entry name" value="CASP-LIKE PROTEIN 1U1"/>
    <property type="match status" value="1"/>
</dbReference>
<reference evidence="11" key="2">
    <citation type="submission" date="2023-06" db="EMBL/GenBank/DDBJ databases">
        <authorList>
            <person name="Ma L."/>
            <person name="Liu K.-W."/>
            <person name="Li Z."/>
            <person name="Hsiao Y.-Y."/>
            <person name="Qi Y."/>
            <person name="Fu T."/>
            <person name="Tang G."/>
            <person name="Zhang D."/>
            <person name="Sun W.-H."/>
            <person name="Liu D.-K."/>
            <person name="Li Y."/>
            <person name="Chen G.-Z."/>
            <person name="Liu X.-D."/>
            <person name="Liao X.-Y."/>
            <person name="Jiang Y.-T."/>
            <person name="Yu X."/>
            <person name="Hao Y."/>
            <person name="Huang J."/>
            <person name="Zhao X.-W."/>
            <person name="Ke S."/>
            <person name="Chen Y.-Y."/>
            <person name="Wu W.-L."/>
            <person name="Hsu J.-L."/>
            <person name="Lin Y.-F."/>
            <person name="Huang M.-D."/>
            <person name="Li C.-Y."/>
            <person name="Huang L."/>
            <person name="Wang Z.-W."/>
            <person name="Zhao X."/>
            <person name="Zhong W.-Y."/>
            <person name="Peng D.-H."/>
            <person name="Ahmad S."/>
            <person name="Lan S."/>
            <person name="Zhang J.-S."/>
            <person name="Tsai W.-C."/>
            <person name="Van De Peer Y."/>
            <person name="Liu Z.-J."/>
        </authorList>
    </citation>
    <scope>NUCLEOTIDE SEQUENCE</scope>
    <source>
        <strain evidence="11">CP</strain>
        <tissue evidence="11">Leaves</tissue>
    </source>
</reference>
<feature type="transmembrane region" description="Helical" evidence="8">
    <location>
        <begin position="194"/>
        <end position="216"/>
    </location>
</feature>
<comment type="caution">
    <text evidence="11">The sequence shown here is derived from an EMBL/GenBank/DDBJ whole genome shotgun (WGS) entry which is preliminary data.</text>
</comment>
<keyword evidence="7 8" id="KW-0472">Membrane</keyword>
<dbReference type="Proteomes" id="UP001180020">
    <property type="component" value="Unassembled WGS sequence"/>
</dbReference>
<proteinExistence type="inferred from homology"/>
<protein>
    <recommendedName>
        <fullName evidence="8">CASP-like protein</fullName>
    </recommendedName>
</protein>
<name>A0AAV9CGT1_ACOCL</name>
<dbReference type="PANTHER" id="PTHR36488:SF11">
    <property type="entry name" value="CASP-LIKE PROTEIN"/>
    <property type="match status" value="1"/>
</dbReference>
<gene>
    <name evidence="11" type="ORF">QJS10_CPB19g00430</name>
</gene>
<comment type="subcellular location">
    <subcellularLocation>
        <location evidence="1 8">Cell membrane</location>
        <topology evidence="1 8">Multi-pass membrane protein</topology>
    </subcellularLocation>
</comment>
<evidence type="ECO:0000256" key="8">
    <source>
        <dbReference type="RuleBase" id="RU361233"/>
    </source>
</evidence>
<evidence type="ECO:0000313" key="11">
    <source>
        <dbReference type="EMBL" id="KAK1287614.1"/>
    </source>
</evidence>
<evidence type="ECO:0000256" key="1">
    <source>
        <dbReference type="ARBA" id="ARBA00004651"/>
    </source>
</evidence>
<evidence type="ECO:0000256" key="9">
    <source>
        <dbReference type="SAM" id="MobiDB-lite"/>
    </source>
</evidence>
<feature type="compositionally biased region" description="Low complexity" evidence="9">
    <location>
        <begin position="1"/>
        <end position="14"/>
    </location>
</feature>
<accession>A0AAV9CGT1</accession>
<dbReference type="Pfam" id="PF04535">
    <property type="entry name" value="CASP_dom"/>
    <property type="match status" value="1"/>
</dbReference>
<evidence type="ECO:0000256" key="3">
    <source>
        <dbReference type="ARBA" id="ARBA00011489"/>
    </source>
</evidence>
<dbReference type="InterPro" id="IPR006459">
    <property type="entry name" value="CASP/CASPL"/>
</dbReference>
<keyword evidence="12" id="KW-1185">Reference proteome</keyword>
<feature type="region of interest" description="Disordered" evidence="9">
    <location>
        <begin position="1"/>
        <end position="25"/>
    </location>
</feature>
<evidence type="ECO:0000256" key="7">
    <source>
        <dbReference type="ARBA" id="ARBA00023136"/>
    </source>
</evidence>
<keyword evidence="4 8" id="KW-1003">Cell membrane</keyword>
<comment type="similarity">
    <text evidence="2 8">Belongs to the Casparian strip membrane proteins (CASP) family.</text>
</comment>
<evidence type="ECO:0000256" key="5">
    <source>
        <dbReference type="ARBA" id="ARBA00022692"/>
    </source>
</evidence>
<feature type="transmembrane region" description="Helical" evidence="8">
    <location>
        <begin position="63"/>
        <end position="83"/>
    </location>
</feature>
<dbReference type="EMBL" id="JAUJYO010000019">
    <property type="protein sequence ID" value="KAK1287614.1"/>
    <property type="molecule type" value="Genomic_DNA"/>
</dbReference>
<feature type="transmembrane region" description="Helical" evidence="8">
    <location>
        <begin position="103"/>
        <end position="129"/>
    </location>
</feature>
<dbReference type="InterPro" id="IPR044173">
    <property type="entry name" value="CASPL"/>
</dbReference>
<keyword evidence="5 8" id="KW-0812">Transmembrane</keyword>
<feature type="domain" description="Casparian strip membrane protein" evidence="10">
    <location>
        <begin position="57"/>
        <end position="203"/>
    </location>
</feature>
<feature type="transmembrane region" description="Helical" evidence="8">
    <location>
        <begin position="141"/>
        <end position="168"/>
    </location>
</feature>
<evidence type="ECO:0000256" key="4">
    <source>
        <dbReference type="ARBA" id="ARBA00022475"/>
    </source>
</evidence>
<organism evidence="11 12">
    <name type="scientific">Acorus calamus</name>
    <name type="common">Sweet flag</name>
    <dbReference type="NCBI Taxonomy" id="4465"/>
    <lineage>
        <taxon>Eukaryota</taxon>
        <taxon>Viridiplantae</taxon>
        <taxon>Streptophyta</taxon>
        <taxon>Embryophyta</taxon>
        <taxon>Tracheophyta</taxon>
        <taxon>Spermatophyta</taxon>
        <taxon>Magnoliopsida</taxon>
        <taxon>Liliopsida</taxon>
        <taxon>Acoraceae</taxon>
        <taxon>Acorus</taxon>
    </lineage>
</organism>
<dbReference type="InterPro" id="IPR006702">
    <property type="entry name" value="CASP_dom"/>
</dbReference>
<reference evidence="11" key="1">
    <citation type="journal article" date="2023" name="Nat. Commun.">
        <title>Diploid and tetraploid genomes of Acorus and the evolution of monocots.</title>
        <authorList>
            <person name="Ma L."/>
            <person name="Liu K.W."/>
            <person name="Li Z."/>
            <person name="Hsiao Y.Y."/>
            <person name="Qi Y."/>
            <person name="Fu T."/>
            <person name="Tang G.D."/>
            <person name="Zhang D."/>
            <person name="Sun W.H."/>
            <person name="Liu D.K."/>
            <person name="Li Y."/>
            <person name="Chen G.Z."/>
            <person name="Liu X.D."/>
            <person name="Liao X.Y."/>
            <person name="Jiang Y.T."/>
            <person name="Yu X."/>
            <person name="Hao Y."/>
            <person name="Huang J."/>
            <person name="Zhao X.W."/>
            <person name="Ke S."/>
            <person name="Chen Y.Y."/>
            <person name="Wu W.L."/>
            <person name="Hsu J.L."/>
            <person name="Lin Y.F."/>
            <person name="Huang M.D."/>
            <person name="Li C.Y."/>
            <person name="Huang L."/>
            <person name="Wang Z.W."/>
            <person name="Zhao X."/>
            <person name="Zhong W.Y."/>
            <person name="Peng D.H."/>
            <person name="Ahmad S."/>
            <person name="Lan S."/>
            <person name="Zhang J.S."/>
            <person name="Tsai W.C."/>
            <person name="Van de Peer Y."/>
            <person name="Liu Z.J."/>
        </authorList>
    </citation>
    <scope>NUCLEOTIDE SEQUENCE</scope>
    <source>
        <strain evidence="11">CP</strain>
    </source>
</reference>
<dbReference type="NCBIfam" id="TIGR01569">
    <property type="entry name" value="A_tha_TIGR01569"/>
    <property type="match status" value="1"/>
</dbReference>
<dbReference type="AlphaFoldDB" id="A0AAV9CGT1"/>
<comment type="subunit">
    <text evidence="3 8">Homodimer and heterodimers.</text>
</comment>
<evidence type="ECO:0000256" key="2">
    <source>
        <dbReference type="ARBA" id="ARBA00007651"/>
    </source>
</evidence>
<sequence length="220" mass="23436">MATTAAPESSSSTAINVGDKASAGDKGKAPLVPLPAAAPKATLFGRAKAMGTWRRRVSSMFDFILRVIAIGAILAAIITMVTTDETLPFFTQLFQFHASYDQMPAFMFFVIGNAIAGGYLVLSLCYSMFTIIRPRVLGARLLLLIFDTVMMALTTAAASSAAAIVYLAHNGNASANWVGICQQFQNFCQGTSGAVVASFVAVVIFMLLIVMSALSLRHRH</sequence>
<keyword evidence="6 8" id="KW-1133">Transmembrane helix</keyword>
<evidence type="ECO:0000313" key="12">
    <source>
        <dbReference type="Proteomes" id="UP001180020"/>
    </source>
</evidence>
<evidence type="ECO:0000256" key="6">
    <source>
        <dbReference type="ARBA" id="ARBA00022989"/>
    </source>
</evidence>